<keyword evidence="4" id="KW-1185">Reference proteome</keyword>
<dbReference type="EC" id="2.7.1.170" evidence="2"/>
<comment type="pathway">
    <text evidence="2">Amino-sugar metabolism; 1,6-anhydro-N-acetylmuramate degradation.</text>
</comment>
<dbReference type="UniPathway" id="UPA00544"/>
<dbReference type="GO" id="GO:0006040">
    <property type="term" value="P:amino sugar metabolic process"/>
    <property type="evidence" value="ECO:0007669"/>
    <property type="project" value="InterPro"/>
</dbReference>
<dbReference type="InterPro" id="IPR043129">
    <property type="entry name" value="ATPase_NBD"/>
</dbReference>
<comment type="pathway">
    <text evidence="2">Cell wall biogenesis; peptidoglycan recycling.</text>
</comment>
<keyword evidence="2" id="KW-0808">Transferase</keyword>
<feature type="binding site" evidence="2">
    <location>
        <begin position="19"/>
        <end position="26"/>
    </location>
    <ligand>
        <name>ATP</name>
        <dbReference type="ChEBI" id="CHEBI:30616"/>
    </ligand>
</feature>
<evidence type="ECO:0000256" key="1">
    <source>
        <dbReference type="ARBA" id="ARBA00023277"/>
    </source>
</evidence>
<evidence type="ECO:0000313" key="4">
    <source>
        <dbReference type="Proteomes" id="UP000199423"/>
    </source>
</evidence>
<dbReference type="GO" id="GO:0016773">
    <property type="term" value="F:phosphotransferase activity, alcohol group as acceptor"/>
    <property type="evidence" value="ECO:0007669"/>
    <property type="project" value="UniProtKB-UniRule"/>
</dbReference>
<comment type="catalytic activity">
    <reaction evidence="2">
        <text>1,6-anhydro-N-acetyl-beta-muramate + ATP + H2O = N-acetyl-D-muramate 6-phosphate + ADP + H(+)</text>
        <dbReference type="Rhea" id="RHEA:24952"/>
        <dbReference type="ChEBI" id="CHEBI:15377"/>
        <dbReference type="ChEBI" id="CHEBI:15378"/>
        <dbReference type="ChEBI" id="CHEBI:30616"/>
        <dbReference type="ChEBI" id="CHEBI:58690"/>
        <dbReference type="ChEBI" id="CHEBI:58722"/>
        <dbReference type="ChEBI" id="CHEBI:456216"/>
        <dbReference type="EC" id="2.7.1.170"/>
    </reaction>
</comment>
<gene>
    <name evidence="2" type="primary">anmK</name>
    <name evidence="3" type="ORF">SAMN04488557_0939</name>
</gene>
<dbReference type="GO" id="GO:0009254">
    <property type="term" value="P:peptidoglycan turnover"/>
    <property type="evidence" value="ECO:0007669"/>
    <property type="project" value="UniProtKB-UniRule"/>
</dbReference>
<evidence type="ECO:0000256" key="2">
    <source>
        <dbReference type="HAMAP-Rule" id="MF_01270"/>
    </source>
</evidence>
<comment type="similarity">
    <text evidence="2">Belongs to the anhydro-N-acetylmuramic acid kinase family.</text>
</comment>
<dbReference type="SUPFAM" id="SSF53067">
    <property type="entry name" value="Actin-like ATPase domain"/>
    <property type="match status" value="1"/>
</dbReference>
<dbReference type="AlphaFoldDB" id="A0A1I7N0N9"/>
<reference evidence="4" key="1">
    <citation type="submission" date="2016-10" db="EMBL/GenBank/DDBJ databases">
        <authorList>
            <person name="Varghese N."/>
            <person name="Submissions S."/>
        </authorList>
    </citation>
    <scope>NUCLEOTIDE SEQUENCE [LARGE SCALE GENOMIC DNA]</scope>
    <source>
        <strain evidence="4">DSM 1565</strain>
    </source>
</reference>
<proteinExistence type="inferred from homology"/>
<dbReference type="Proteomes" id="UP000199423">
    <property type="component" value="Unassembled WGS sequence"/>
</dbReference>
<dbReference type="InterPro" id="IPR005338">
    <property type="entry name" value="Anhydro_N_Ac-Mur_kinase"/>
</dbReference>
<name>A0A1I7N0N9_9HYPH</name>
<comment type="function">
    <text evidence="2">Catalyzes the specific phosphorylation of 1,6-anhydro-N-acetylmuramic acid (anhMurNAc) with the simultaneous cleavage of the 1,6-anhydro ring, generating MurNAc-6-P. Is required for the utilization of anhMurNAc either imported from the medium or derived from its own cell wall murein, and thus plays a role in cell wall recycling.</text>
</comment>
<dbReference type="PANTHER" id="PTHR30605:SF0">
    <property type="entry name" value="ANHYDRO-N-ACETYLMURAMIC ACID KINASE"/>
    <property type="match status" value="1"/>
</dbReference>
<dbReference type="Pfam" id="PF03702">
    <property type="entry name" value="AnmK"/>
    <property type="match status" value="1"/>
</dbReference>
<dbReference type="GO" id="GO:0016301">
    <property type="term" value="F:kinase activity"/>
    <property type="evidence" value="ECO:0007669"/>
    <property type="project" value="UniProtKB-KW"/>
</dbReference>
<keyword evidence="1 2" id="KW-0119">Carbohydrate metabolism</keyword>
<keyword evidence="2" id="KW-0547">Nucleotide-binding</keyword>
<dbReference type="GO" id="GO:0005524">
    <property type="term" value="F:ATP binding"/>
    <property type="evidence" value="ECO:0007669"/>
    <property type="project" value="UniProtKB-UniRule"/>
</dbReference>
<dbReference type="EMBL" id="FPCH01000001">
    <property type="protein sequence ID" value="SFV28165.1"/>
    <property type="molecule type" value="Genomic_DNA"/>
</dbReference>
<dbReference type="HAMAP" id="MF_01270">
    <property type="entry name" value="AnhMurNAc_kinase"/>
    <property type="match status" value="1"/>
</dbReference>
<dbReference type="STRING" id="51670.SAMN04488557_0939"/>
<dbReference type="PANTHER" id="PTHR30605">
    <property type="entry name" value="ANHYDRO-N-ACETYLMURAMIC ACID KINASE"/>
    <property type="match status" value="1"/>
</dbReference>
<dbReference type="Gene3D" id="3.30.420.40">
    <property type="match status" value="2"/>
</dbReference>
<sequence>MHGKVPMGKLMRAIGLMSGTSLDGVDVALLETDGEDIVRRGQARTYPYDDAMRRLLINAIADAGGLKSRGDRIRSLAEAERALTERHAVAVSQFFRDTEIDGASVDVIGFHGQTVLHRPEAGLTVQLGLGGLLANFTRCPVVYDLRAADVDAGGQGAPLVPVYHRALTSKLPQRPVAVVNIGGVANVTWIGRDGHLLAFDTGPGNALLDDWMARKTGAALDSGGATASNGTVDEEAVRLCLSHAYFTETPPKSLDRNTFSTDLVDHLSVEDGAATLAAFTARAIARAREHMPAEPELWIISGGGRKNRAIMRMLAERVQYAVVPAETVELDGDSLEAEAWAYLAVRSIRGLPITYPGTTGVAEPMSGGLRADPTAHVIN</sequence>
<dbReference type="GO" id="GO:0097175">
    <property type="term" value="P:1,6-anhydro-N-acetyl-beta-muramic acid catabolic process"/>
    <property type="evidence" value="ECO:0007669"/>
    <property type="project" value="UniProtKB-UniRule"/>
</dbReference>
<evidence type="ECO:0000313" key="3">
    <source>
        <dbReference type="EMBL" id="SFV28165.1"/>
    </source>
</evidence>
<organism evidence="3 4">
    <name type="scientific">Hyphomicrobium facile</name>
    <dbReference type="NCBI Taxonomy" id="51670"/>
    <lineage>
        <taxon>Bacteria</taxon>
        <taxon>Pseudomonadati</taxon>
        <taxon>Pseudomonadota</taxon>
        <taxon>Alphaproteobacteria</taxon>
        <taxon>Hyphomicrobiales</taxon>
        <taxon>Hyphomicrobiaceae</taxon>
        <taxon>Hyphomicrobium</taxon>
    </lineage>
</organism>
<accession>A0A1I7N0N9</accession>
<dbReference type="UniPathway" id="UPA00343"/>
<dbReference type="NCBIfam" id="NF007141">
    <property type="entry name" value="PRK09585.1-5"/>
    <property type="match status" value="1"/>
</dbReference>
<keyword evidence="2" id="KW-0067">ATP-binding</keyword>
<keyword evidence="2 3" id="KW-0418">Kinase</keyword>
<protein>
    <recommendedName>
        <fullName evidence="2">Anhydro-N-acetylmuramic acid kinase</fullName>
        <ecNumber evidence="2">2.7.1.170</ecNumber>
    </recommendedName>
    <alternativeName>
        <fullName evidence="2">AnhMurNAc kinase</fullName>
    </alternativeName>
</protein>